<name>A0AAC9TV19_9SPIR</name>
<keyword evidence="3" id="KW-1185">Reference proteome</keyword>
<dbReference type="EMBL" id="CP019914">
    <property type="protein sequence ID" value="ASJ21757.1"/>
    <property type="molecule type" value="Genomic_DNA"/>
</dbReference>
<reference evidence="2 3" key="1">
    <citation type="submission" date="2017-02" db="EMBL/GenBank/DDBJ databases">
        <title>Complete genome sequence of Brachyspira hampsonii genomovar I strain NSH-16 (ATCC BAA-2463).</title>
        <authorList>
            <person name="Mirajkar N.S."/>
            <person name="Gebhart C.J."/>
        </authorList>
    </citation>
    <scope>NUCLEOTIDE SEQUENCE [LARGE SCALE GENOMIC DNA]</scope>
    <source>
        <strain evidence="2 3">NSH-16</strain>
    </source>
</reference>
<dbReference type="KEGG" id="bhp:BHAMNSH16_08925"/>
<dbReference type="Proteomes" id="UP000264880">
    <property type="component" value="Chromosome"/>
</dbReference>
<dbReference type="NCBIfam" id="NF046043">
    <property type="entry name" value="rep_init_NGO0469"/>
    <property type="match status" value="1"/>
</dbReference>
<evidence type="ECO:0000256" key="1">
    <source>
        <dbReference type="SAM" id="MobiDB-lite"/>
    </source>
</evidence>
<organism evidence="2 3">
    <name type="scientific">Brachyspira hampsonii</name>
    <dbReference type="NCBI Taxonomy" id="1287055"/>
    <lineage>
        <taxon>Bacteria</taxon>
        <taxon>Pseudomonadati</taxon>
        <taxon>Spirochaetota</taxon>
        <taxon>Spirochaetia</taxon>
        <taxon>Brachyspirales</taxon>
        <taxon>Brachyspiraceae</taxon>
        <taxon>Brachyspira</taxon>
    </lineage>
</organism>
<feature type="region of interest" description="Disordered" evidence="1">
    <location>
        <begin position="188"/>
        <end position="212"/>
    </location>
</feature>
<evidence type="ECO:0000313" key="3">
    <source>
        <dbReference type="Proteomes" id="UP000264880"/>
    </source>
</evidence>
<feature type="compositionally biased region" description="Acidic residues" evidence="1">
    <location>
        <begin position="202"/>
        <end position="212"/>
    </location>
</feature>
<gene>
    <name evidence="2" type="ORF">BHAMNSH16_08925</name>
</gene>
<dbReference type="InterPro" id="IPR059222">
    <property type="entry name" value="NGO0469-like"/>
</dbReference>
<dbReference type="RefSeq" id="WP_008729485.1">
    <property type="nucleotide sequence ID" value="NZ_CP019914.1"/>
</dbReference>
<dbReference type="AlphaFoldDB" id="A0AAC9TV19"/>
<sequence length="212" mass="24195">MEVTSKAGYEQPKAGLIKAVCLTVADGRYDCSDYKGIKYWSRRVFLIFEINQKITRGEVQFIGKNMVISKEYTLSSSPDSRFRKDLEHWRGVRFGERVNNDGTVTLMTKKINNETGQVEETEFKTESLEGIHCMLKLEDIGKEKSYIAITEIYKLPKGESGMIRENNIGYLPDGLARKIALRPEVNPDELSEPIRGYSDAYLGEEDDEEVSF</sequence>
<protein>
    <submittedName>
        <fullName evidence="2">Uncharacterized protein</fullName>
    </submittedName>
</protein>
<proteinExistence type="predicted"/>
<accession>A0AAC9TV19</accession>
<evidence type="ECO:0000313" key="2">
    <source>
        <dbReference type="EMBL" id="ASJ21757.1"/>
    </source>
</evidence>